<dbReference type="EMBL" id="ML979132">
    <property type="protein sequence ID" value="KAF1920471.1"/>
    <property type="molecule type" value="Genomic_DNA"/>
</dbReference>
<dbReference type="AlphaFoldDB" id="A0A6A5QXG6"/>
<dbReference type="Proteomes" id="UP000800096">
    <property type="component" value="Unassembled WGS sequence"/>
</dbReference>
<keyword evidence="1" id="KW-1133">Transmembrane helix</keyword>
<evidence type="ECO:0000313" key="2">
    <source>
        <dbReference type="EMBL" id="KAF1920471.1"/>
    </source>
</evidence>
<keyword evidence="3" id="KW-1185">Reference proteome</keyword>
<evidence type="ECO:0000313" key="3">
    <source>
        <dbReference type="Proteomes" id="UP000800096"/>
    </source>
</evidence>
<accession>A0A6A5QXG6</accession>
<reference evidence="2" key="1">
    <citation type="journal article" date="2020" name="Stud. Mycol.">
        <title>101 Dothideomycetes genomes: a test case for predicting lifestyles and emergence of pathogens.</title>
        <authorList>
            <person name="Haridas S."/>
            <person name="Albert R."/>
            <person name="Binder M."/>
            <person name="Bloem J."/>
            <person name="Labutti K."/>
            <person name="Salamov A."/>
            <person name="Andreopoulos B."/>
            <person name="Baker S."/>
            <person name="Barry K."/>
            <person name="Bills G."/>
            <person name="Bluhm B."/>
            <person name="Cannon C."/>
            <person name="Castanera R."/>
            <person name="Culley D."/>
            <person name="Daum C."/>
            <person name="Ezra D."/>
            <person name="Gonzalez J."/>
            <person name="Henrissat B."/>
            <person name="Kuo A."/>
            <person name="Liang C."/>
            <person name="Lipzen A."/>
            <person name="Lutzoni F."/>
            <person name="Magnuson J."/>
            <person name="Mondo S."/>
            <person name="Nolan M."/>
            <person name="Ohm R."/>
            <person name="Pangilinan J."/>
            <person name="Park H.-J."/>
            <person name="Ramirez L."/>
            <person name="Alfaro M."/>
            <person name="Sun H."/>
            <person name="Tritt A."/>
            <person name="Yoshinaga Y."/>
            <person name="Zwiers L.-H."/>
            <person name="Turgeon B."/>
            <person name="Goodwin S."/>
            <person name="Spatafora J."/>
            <person name="Crous P."/>
            <person name="Grigoriev I."/>
        </authorList>
    </citation>
    <scope>NUCLEOTIDE SEQUENCE</scope>
    <source>
        <strain evidence="2">HMLAC05119</strain>
    </source>
</reference>
<keyword evidence="1" id="KW-0812">Transmembrane</keyword>
<sequence length="87" mass="9707">MVSGKFEITSSVLFTVTAYAMCMCLIGIFPVLYGRINFTWPSGRIVLCASNFSLGLTYQGASTRRRAHLYPSYRTDPQISACCILLR</sequence>
<name>A0A6A5QXG6_AMPQU</name>
<keyword evidence="1" id="KW-0472">Membrane</keyword>
<proteinExistence type="predicted"/>
<feature type="transmembrane region" description="Helical" evidence="1">
    <location>
        <begin position="12"/>
        <end position="32"/>
    </location>
</feature>
<organism evidence="2 3">
    <name type="scientific">Ampelomyces quisqualis</name>
    <name type="common">Powdery mildew agent</name>
    <dbReference type="NCBI Taxonomy" id="50730"/>
    <lineage>
        <taxon>Eukaryota</taxon>
        <taxon>Fungi</taxon>
        <taxon>Dikarya</taxon>
        <taxon>Ascomycota</taxon>
        <taxon>Pezizomycotina</taxon>
        <taxon>Dothideomycetes</taxon>
        <taxon>Pleosporomycetidae</taxon>
        <taxon>Pleosporales</taxon>
        <taxon>Pleosporineae</taxon>
        <taxon>Phaeosphaeriaceae</taxon>
        <taxon>Ampelomyces</taxon>
    </lineage>
</organism>
<protein>
    <submittedName>
        <fullName evidence="2">Uncharacterized protein</fullName>
    </submittedName>
</protein>
<gene>
    <name evidence="2" type="ORF">BDU57DRAFT_508816</name>
</gene>
<evidence type="ECO:0000256" key="1">
    <source>
        <dbReference type="SAM" id="Phobius"/>
    </source>
</evidence>